<evidence type="ECO:0000313" key="2">
    <source>
        <dbReference type="EnsemblPlants" id="MELO3C002772.2.1"/>
    </source>
</evidence>
<dbReference type="AlphaFoldDB" id="A0A9I9CFG5"/>
<sequence>MGTASSSERGRLPARMGMAHDSEEGRDSRLTFLIGSQLGERQIFDLAERGAAHSLTEEDAVQCSWLGQKVVWLTARTKGVRLSTHVLFLVAQSFRPIYK</sequence>
<protein>
    <submittedName>
        <fullName evidence="2">Uncharacterized protein</fullName>
    </submittedName>
</protein>
<reference evidence="2" key="1">
    <citation type="submission" date="2023-03" db="UniProtKB">
        <authorList>
            <consortium name="EnsemblPlants"/>
        </authorList>
    </citation>
    <scope>IDENTIFICATION</scope>
</reference>
<evidence type="ECO:0000256" key="1">
    <source>
        <dbReference type="SAM" id="MobiDB-lite"/>
    </source>
</evidence>
<proteinExistence type="predicted"/>
<dbReference type="EnsemblPlants" id="MELO3C002772.2.1">
    <property type="protein sequence ID" value="MELO3C002772.2.1"/>
    <property type="gene ID" value="MELO3C002772.2"/>
</dbReference>
<name>A0A9I9CFG5_CUCME</name>
<organism evidence="2">
    <name type="scientific">Cucumis melo</name>
    <name type="common">Muskmelon</name>
    <dbReference type="NCBI Taxonomy" id="3656"/>
    <lineage>
        <taxon>Eukaryota</taxon>
        <taxon>Viridiplantae</taxon>
        <taxon>Streptophyta</taxon>
        <taxon>Embryophyta</taxon>
        <taxon>Tracheophyta</taxon>
        <taxon>Spermatophyta</taxon>
        <taxon>Magnoliopsida</taxon>
        <taxon>eudicotyledons</taxon>
        <taxon>Gunneridae</taxon>
        <taxon>Pentapetalae</taxon>
        <taxon>rosids</taxon>
        <taxon>fabids</taxon>
        <taxon>Cucurbitales</taxon>
        <taxon>Cucurbitaceae</taxon>
        <taxon>Benincaseae</taxon>
        <taxon>Cucumis</taxon>
    </lineage>
</organism>
<dbReference type="Gramene" id="MELO3C002772.2.1">
    <property type="protein sequence ID" value="MELO3C002772.2.1"/>
    <property type="gene ID" value="MELO3C002772.2"/>
</dbReference>
<accession>A0A9I9CFG5</accession>
<feature type="region of interest" description="Disordered" evidence="1">
    <location>
        <begin position="1"/>
        <end position="25"/>
    </location>
</feature>